<dbReference type="Proteomes" id="UP000681967">
    <property type="component" value="Unassembled WGS sequence"/>
</dbReference>
<keyword evidence="1" id="KW-0732">Signal</keyword>
<sequence length="128" mass="14739">MNTFHFYASIICVTLAVVASVTIASSETEEDSNSQEDRNINFEIPRARSSTFLRAMTPDDSDISQDDDELINQARDLIRRDQSNSTHYIDSKGRVCVLCKWNLLPCCEPDICRKHHIRFNECLEIKVR</sequence>
<dbReference type="AlphaFoldDB" id="A0A818WXT6"/>
<evidence type="ECO:0000256" key="1">
    <source>
        <dbReference type="SAM" id="SignalP"/>
    </source>
</evidence>
<dbReference type="EMBL" id="CAJOBH010005823">
    <property type="protein sequence ID" value="CAF4036764.1"/>
    <property type="molecule type" value="Genomic_DNA"/>
</dbReference>
<dbReference type="Proteomes" id="UP000663887">
    <property type="component" value="Unassembled WGS sequence"/>
</dbReference>
<dbReference type="Proteomes" id="UP000663824">
    <property type="component" value="Unassembled WGS sequence"/>
</dbReference>
<dbReference type="Proteomes" id="UP000681720">
    <property type="component" value="Unassembled WGS sequence"/>
</dbReference>
<evidence type="ECO:0000313" key="2">
    <source>
        <dbReference type="EMBL" id="CAF1353682.1"/>
    </source>
</evidence>
<evidence type="ECO:0000313" key="9">
    <source>
        <dbReference type="EMBL" id="CAF3823218.1"/>
    </source>
</evidence>
<evidence type="ECO:0000313" key="8">
    <source>
        <dbReference type="EMBL" id="CAF3737272.1"/>
    </source>
</evidence>
<organism evidence="7 12">
    <name type="scientific">Rotaria magnacalcarata</name>
    <dbReference type="NCBI Taxonomy" id="392030"/>
    <lineage>
        <taxon>Eukaryota</taxon>
        <taxon>Metazoa</taxon>
        <taxon>Spiralia</taxon>
        <taxon>Gnathifera</taxon>
        <taxon>Rotifera</taxon>
        <taxon>Eurotatoria</taxon>
        <taxon>Bdelloidea</taxon>
        <taxon>Philodinida</taxon>
        <taxon>Philodinidae</taxon>
        <taxon>Rotaria</taxon>
    </lineage>
</organism>
<dbReference type="EMBL" id="CAJNOV010009166">
    <property type="protein sequence ID" value="CAF1353682.1"/>
    <property type="molecule type" value="Genomic_DNA"/>
</dbReference>
<dbReference type="EMBL" id="CAJOBF010000063">
    <property type="protein sequence ID" value="CAF3737272.1"/>
    <property type="molecule type" value="Genomic_DNA"/>
</dbReference>
<feature type="chain" id="PRO_5036234415" evidence="1">
    <location>
        <begin position="21"/>
        <end position="128"/>
    </location>
</feature>
<evidence type="ECO:0000313" key="11">
    <source>
        <dbReference type="EMBL" id="CAF4036764.1"/>
    </source>
</evidence>
<dbReference type="EMBL" id="CAJNRG010007364">
    <property type="protein sequence ID" value="CAF2094362.1"/>
    <property type="molecule type" value="Genomic_DNA"/>
</dbReference>
<proteinExistence type="predicted"/>
<dbReference type="EMBL" id="CAJOBJ010000447">
    <property type="protein sequence ID" value="CAF3823218.1"/>
    <property type="molecule type" value="Genomic_DNA"/>
</dbReference>
<evidence type="ECO:0000313" key="5">
    <source>
        <dbReference type="EMBL" id="CAF2104927.1"/>
    </source>
</evidence>
<dbReference type="OrthoDB" id="10051091at2759"/>
<evidence type="ECO:0000313" key="12">
    <source>
        <dbReference type="Proteomes" id="UP000663866"/>
    </source>
</evidence>
<keyword evidence="12" id="KW-1185">Reference proteome</keyword>
<dbReference type="EMBL" id="CAJOBI010003227">
    <property type="protein sequence ID" value="CAF3960712.1"/>
    <property type="molecule type" value="Genomic_DNA"/>
</dbReference>
<dbReference type="Proteomes" id="UP000663855">
    <property type="component" value="Unassembled WGS sequence"/>
</dbReference>
<reference evidence="7" key="1">
    <citation type="submission" date="2021-02" db="EMBL/GenBank/DDBJ databases">
        <authorList>
            <person name="Nowell W R."/>
        </authorList>
    </citation>
    <scope>NUCLEOTIDE SEQUENCE</scope>
</reference>
<accession>A0A818WXT6</accession>
<dbReference type="EMBL" id="CAJOBG010000002">
    <property type="protein sequence ID" value="CAF3732182.1"/>
    <property type="molecule type" value="Genomic_DNA"/>
</dbReference>
<evidence type="ECO:0000313" key="4">
    <source>
        <dbReference type="EMBL" id="CAF2094362.1"/>
    </source>
</evidence>
<name>A0A818WXT6_9BILA</name>
<dbReference type="EMBL" id="CAJNRF010008796">
    <property type="protein sequence ID" value="CAF2104927.1"/>
    <property type="molecule type" value="Genomic_DNA"/>
</dbReference>
<dbReference type="EMBL" id="CAJNOW010016272">
    <property type="protein sequence ID" value="CAF1648871.1"/>
    <property type="molecule type" value="Genomic_DNA"/>
</dbReference>
<dbReference type="Proteomes" id="UP000663856">
    <property type="component" value="Unassembled WGS sequence"/>
</dbReference>
<evidence type="ECO:0000313" key="10">
    <source>
        <dbReference type="EMBL" id="CAF3960712.1"/>
    </source>
</evidence>
<comment type="caution">
    <text evidence="7">The sequence shown here is derived from an EMBL/GenBank/DDBJ whole genome shotgun (WGS) entry which is preliminary data.</text>
</comment>
<dbReference type="Proteomes" id="UP000663866">
    <property type="component" value="Unassembled WGS sequence"/>
</dbReference>
<gene>
    <name evidence="11" type="ORF">BYL167_LOCUS15649</name>
    <name evidence="2" type="ORF">CJN711_LOCUS19555</name>
    <name evidence="9" type="ORF">GIL414_LOCUS2348</name>
    <name evidence="3" type="ORF">KQP761_LOCUS29561</name>
    <name evidence="6" type="ORF">MBJ925_LOCUS35508</name>
    <name evidence="7" type="ORF">OVN521_LOCUS53</name>
    <name evidence="10" type="ORF">SMN809_LOCUS9774</name>
    <name evidence="8" type="ORF">UXM345_LOCUS1204</name>
    <name evidence="5" type="ORF">WKI299_LOCUS21149</name>
    <name evidence="4" type="ORF">XDN619_LOCUS17372</name>
</gene>
<protein>
    <submittedName>
        <fullName evidence="7">Uncharacterized protein</fullName>
    </submittedName>
</protein>
<feature type="signal peptide" evidence="1">
    <location>
        <begin position="1"/>
        <end position="20"/>
    </location>
</feature>
<evidence type="ECO:0000313" key="7">
    <source>
        <dbReference type="EMBL" id="CAF3732182.1"/>
    </source>
</evidence>
<dbReference type="EMBL" id="CAJNRE010019608">
    <property type="protein sequence ID" value="CAF2203468.1"/>
    <property type="molecule type" value="Genomic_DNA"/>
</dbReference>
<evidence type="ECO:0000313" key="6">
    <source>
        <dbReference type="EMBL" id="CAF2203468.1"/>
    </source>
</evidence>
<evidence type="ECO:0000313" key="3">
    <source>
        <dbReference type="EMBL" id="CAF1648871.1"/>
    </source>
</evidence>
<dbReference type="Proteomes" id="UP000663834">
    <property type="component" value="Unassembled WGS sequence"/>
</dbReference>
<dbReference type="Proteomes" id="UP000663842">
    <property type="component" value="Unassembled WGS sequence"/>
</dbReference>
<dbReference type="Proteomes" id="UP000676336">
    <property type="component" value="Unassembled WGS sequence"/>
</dbReference>